<dbReference type="Pfam" id="PF03352">
    <property type="entry name" value="Adenine_glyco"/>
    <property type="match status" value="1"/>
</dbReference>
<dbReference type="PANTHER" id="PTHR30037">
    <property type="entry name" value="DNA-3-METHYLADENINE GLYCOSYLASE 1"/>
    <property type="match status" value="1"/>
</dbReference>
<accession>A9DHL1</accession>
<dbReference type="Gene3D" id="1.10.340.30">
    <property type="entry name" value="Hypothetical protein, domain 2"/>
    <property type="match status" value="1"/>
</dbReference>
<protein>
    <submittedName>
        <fullName evidence="1">3-methyladenine DNA glycosylase</fullName>
    </submittedName>
</protein>
<dbReference type="InterPro" id="IPR005019">
    <property type="entry name" value="Adenine_glyco"/>
</dbReference>
<sequence>MRDFEEIYAIAVDRKGGPDALEELLITPLTAAQLAATDDDRWLAAMAKCLFQAGFNWKVIEAKWPDMEAAFDGFATAKVAAYHEGDVDRLLSDKRIVRNGAKIMAVIENARFVHNIAGDHGGFGKFIANWPAETHNELLDFIAKQGARLGSVTGQRMLRQMGRDGYILSPDVIARLKAEGIVGKPPASKRDLAAIQKAFNDWMAQSGHCLTQISQILAYSI</sequence>
<dbReference type="STRING" id="411684.HPDFL43_12403"/>
<dbReference type="SUPFAM" id="SSF48150">
    <property type="entry name" value="DNA-glycosylase"/>
    <property type="match status" value="1"/>
</dbReference>
<dbReference type="EMBL" id="ABIA03000004">
    <property type="protein sequence ID" value="EDQ31452.1"/>
    <property type="molecule type" value="Genomic_DNA"/>
</dbReference>
<comment type="caution">
    <text evidence="1">The sequence shown here is derived from an EMBL/GenBank/DDBJ whole genome shotgun (WGS) entry which is preliminary data.</text>
</comment>
<dbReference type="GO" id="GO:0008725">
    <property type="term" value="F:DNA-3-methyladenine glycosylase activity"/>
    <property type="evidence" value="ECO:0007669"/>
    <property type="project" value="InterPro"/>
</dbReference>
<organism evidence="1 2">
    <name type="scientific">Hoeflea phototrophica (strain DSM 17068 / NCIMB 14078 / DFL-43)</name>
    <dbReference type="NCBI Taxonomy" id="411684"/>
    <lineage>
        <taxon>Bacteria</taxon>
        <taxon>Pseudomonadati</taxon>
        <taxon>Pseudomonadota</taxon>
        <taxon>Alphaproteobacteria</taxon>
        <taxon>Hyphomicrobiales</taxon>
        <taxon>Rhizobiaceae</taxon>
        <taxon>Hoeflea</taxon>
    </lineage>
</organism>
<dbReference type="AlphaFoldDB" id="A9DHL1"/>
<dbReference type="InterPro" id="IPR011257">
    <property type="entry name" value="DNA_glycosylase"/>
</dbReference>
<evidence type="ECO:0000313" key="2">
    <source>
        <dbReference type="Proteomes" id="UP000004291"/>
    </source>
</evidence>
<dbReference type="InterPro" id="IPR052891">
    <property type="entry name" value="DNA-3mA_glycosylase"/>
</dbReference>
<dbReference type="PANTHER" id="PTHR30037:SF3">
    <property type="entry name" value="BLR0857 PROTEIN"/>
    <property type="match status" value="1"/>
</dbReference>
<keyword evidence="2" id="KW-1185">Reference proteome</keyword>
<name>A9DHL1_HOEPD</name>
<dbReference type="eggNOG" id="COG2818">
    <property type="taxonomic scope" value="Bacteria"/>
</dbReference>
<reference evidence="1 2" key="1">
    <citation type="submission" date="2007-10" db="EMBL/GenBank/DDBJ databases">
        <authorList>
            <person name="Wagner-Dobler I."/>
            <person name="Ferriera S."/>
            <person name="Johnson J."/>
            <person name="Kravitz S."/>
            <person name="Beeson K."/>
            <person name="Sutton G."/>
            <person name="Rogers Y.-H."/>
            <person name="Friedman R."/>
            <person name="Frazier M."/>
            <person name="Venter J.C."/>
        </authorList>
    </citation>
    <scope>NUCLEOTIDE SEQUENCE [LARGE SCALE GENOMIC DNA]</scope>
    <source>
        <strain evidence="1 2">DFL-43</strain>
    </source>
</reference>
<dbReference type="GO" id="GO:0006284">
    <property type="term" value="P:base-excision repair"/>
    <property type="evidence" value="ECO:0007669"/>
    <property type="project" value="InterPro"/>
</dbReference>
<dbReference type="Proteomes" id="UP000004291">
    <property type="component" value="Chromosome"/>
</dbReference>
<dbReference type="HOGENOM" id="CLU_1239284_0_0_5"/>
<gene>
    <name evidence="1" type="ORF">HPDFL43_12403</name>
</gene>
<dbReference type="RefSeq" id="WP_007198251.1">
    <property type="nucleotide sequence ID" value="NZ_CM002917.1"/>
</dbReference>
<reference evidence="1 2" key="2">
    <citation type="submission" date="2012-06" db="EMBL/GenBank/DDBJ databases">
        <authorList>
            <person name="Fiebig A."/>
        </authorList>
    </citation>
    <scope>NUCLEOTIDE SEQUENCE [LARGE SCALE GENOMIC DNA]</scope>
    <source>
        <strain evidence="1 2">DFL-43</strain>
    </source>
</reference>
<proteinExistence type="predicted"/>
<evidence type="ECO:0000313" key="1">
    <source>
        <dbReference type="EMBL" id="EDQ31452.1"/>
    </source>
</evidence>
<dbReference type="OrthoDB" id="9795156at2"/>